<reference evidence="1 2" key="1">
    <citation type="journal article" date="2018" name="Arch. Microbiol.">
        <title>New insights into the metabolic potential of the phototrophic purple bacterium Rhodopila globiformis DSM 161(T) from its draft genome sequence and evidence for a vanadium-dependent nitrogenase.</title>
        <authorList>
            <person name="Imhoff J.F."/>
            <person name="Rahn T."/>
            <person name="Kunzel S."/>
            <person name="Neulinger S.C."/>
        </authorList>
    </citation>
    <scope>NUCLEOTIDE SEQUENCE [LARGE SCALE GENOMIC DNA]</scope>
    <source>
        <strain evidence="1 2">DSM 161</strain>
    </source>
</reference>
<name>A0A2S6NEL4_RHOGL</name>
<dbReference type="EMBL" id="NHRY01000156">
    <property type="protein sequence ID" value="PPQ33040.1"/>
    <property type="molecule type" value="Genomic_DNA"/>
</dbReference>
<sequence length="111" mass="12449">MTRTSIQKSTRRAGSAGKIAITLRLDPDRVQQLQTIAEAENRTLTNLVETTLIRDLVRRDEAARVITMRAAPGTSNHVAPEDIVRGHDESDEAFARRRNLLTELWSIPDSD</sequence>
<organism evidence="1 2">
    <name type="scientific">Rhodopila globiformis</name>
    <name type="common">Rhodopseudomonas globiformis</name>
    <dbReference type="NCBI Taxonomy" id="1071"/>
    <lineage>
        <taxon>Bacteria</taxon>
        <taxon>Pseudomonadati</taxon>
        <taxon>Pseudomonadota</taxon>
        <taxon>Alphaproteobacteria</taxon>
        <taxon>Acetobacterales</taxon>
        <taxon>Acetobacteraceae</taxon>
        <taxon>Rhodopila</taxon>
    </lineage>
</organism>
<dbReference type="SUPFAM" id="SSF47598">
    <property type="entry name" value="Ribbon-helix-helix"/>
    <property type="match status" value="1"/>
</dbReference>
<dbReference type="AlphaFoldDB" id="A0A2S6NEL4"/>
<comment type="caution">
    <text evidence="1">The sequence shown here is derived from an EMBL/GenBank/DDBJ whole genome shotgun (WGS) entry which is preliminary data.</text>
</comment>
<protein>
    <submittedName>
        <fullName evidence="1">Uncharacterized protein</fullName>
    </submittedName>
</protein>
<dbReference type="GO" id="GO:0006355">
    <property type="term" value="P:regulation of DNA-templated transcription"/>
    <property type="evidence" value="ECO:0007669"/>
    <property type="project" value="InterPro"/>
</dbReference>
<proteinExistence type="predicted"/>
<evidence type="ECO:0000313" key="1">
    <source>
        <dbReference type="EMBL" id="PPQ33040.1"/>
    </source>
</evidence>
<dbReference type="RefSeq" id="WP_104519672.1">
    <property type="nucleotide sequence ID" value="NZ_NHRY01000156.1"/>
</dbReference>
<accession>A0A2S6NEL4</accession>
<dbReference type="Proteomes" id="UP000239724">
    <property type="component" value="Unassembled WGS sequence"/>
</dbReference>
<dbReference type="InterPro" id="IPR010985">
    <property type="entry name" value="Ribbon_hlx_hlx"/>
</dbReference>
<gene>
    <name evidence="1" type="ORF">CCS01_15115</name>
</gene>
<evidence type="ECO:0000313" key="2">
    <source>
        <dbReference type="Proteomes" id="UP000239724"/>
    </source>
</evidence>
<keyword evidence="2" id="KW-1185">Reference proteome</keyword>